<dbReference type="Gene3D" id="3.30.1130.10">
    <property type="match status" value="1"/>
</dbReference>
<dbReference type="NCBIfam" id="NF006826">
    <property type="entry name" value="PRK09347.1-3"/>
    <property type="match status" value="1"/>
</dbReference>
<dbReference type="EMBL" id="AGNL01017948">
    <property type="protein sequence ID" value="EJK63861.1"/>
    <property type="molecule type" value="Genomic_DNA"/>
</dbReference>
<evidence type="ECO:0000259" key="10">
    <source>
        <dbReference type="Pfam" id="PF01227"/>
    </source>
</evidence>
<dbReference type="EC" id="3.5.4.16" evidence="3"/>
<dbReference type="GO" id="GO:0008270">
    <property type="term" value="F:zinc ion binding"/>
    <property type="evidence" value="ECO:0007669"/>
    <property type="project" value="TreeGrafter"/>
</dbReference>
<name>K0SS27_THAOC</name>
<keyword evidence="12" id="KW-1185">Reference proteome</keyword>
<evidence type="ECO:0000256" key="4">
    <source>
        <dbReference type="ARBA" id="ARBA00017272"/>
    </source>
</evidence>
<organism evidence="11 12">
    <name type="scientific">Thalassiosira oceanica</name>
    <name type="common">Marine diatom</name>
    <dbReference type="NCBI Taxonomy" id="159749"/>
    <lineage>
        <taxon>Eukaryota</taxon>
        <taxon>Sar</taxon>
        <taxon>Stramenopiles</taxon>
        <taxon>Ochrophyta</taxon>
        <taxon>Bacillariophyta</taxon>
        <taxon>Coscinodiscophyceae</taxon>
        <taxon>Thalassiosirophycidae</taxon>
        <taxon>Thalassiosirales</taxon>
        <taxon>Thalassiosiraceae</taxon>
        <taxon>Thalassiosira</taxon>
    </lineage>
</organism>
<dbReference type="GO" id="GO:0005525">
    <property type="term" value="F:GTP binding"/>
    <property type="evidence" value="ECO:0007669"/>
    <property type="project" value="UniProtKB-KW"/>
</dbReference>
<feature type="region of interest" description="Disordered" evidence="9">
    <location>
        <begin position="1"/>
        <end position="44"/>
    </location>
</feature>
<dbReference type="GO" id="GO:0006729">
    <property type="term" value="P:tetrahydrobiopterin biosynthetic process"/>
    <property type="evidence" value="ECO:0007669"/>
    <property type="project" value="TreeGrafter"/>
</dbReference>
<dbReference type="GO" id="GO:0046654">
    <property type="term" value="P:tetrahydrofolate biosynthetic process"/>
    <property type="evidence" value="ECO:0007669"/>
    <property type="project" value="InterPro"/>
</dbReference>
<dbReference type="PANTHER" id="PTHR11109">
    <property type="entry name" value="GTP CYCLOHYDROLASE I"/>
    <property type="match status" value="1"/>
</dbReference>
<dbReference type="NCBIfam" id="NF006825">
    <property type="entry name" value="PRK09347.1-2"/>
    <property type="match status" value="1"/>
</dbReference>
<dbReference type="NCBIfam" id="TIGR00063">
    <property type="entry name" value="folE"/>
    <property type="match status" value="1"/>
</dbReference>
<dbReference type="PANTHER" id="PTHR11109:SF7">
    <property type="entry name" value="GTP CYCLOHYDROLASE 1"/>
    <property type="match status" value="1"/>
</dbReference>
<evidence type="ECO:0000256" key="2">
    <source>
        <dbReference type="ARBA" id="ARBA00008085"/>
    </source>
</evidence>
<comment type="caution">
    <text evidence="11">The sequence shown here is derived from an EMBL/GenBank/DDBJ whole genome shotgun (WGS) entry which is preliminary data.</text>
</comment>
<dbReference type="Proteomes" id="UP000266841">
    <property type="component" value="Unassembled WGS sequence"/>
</dbReference>
<dbReference type="OrthoDB" id="4966at2759"/>
<dbReference type="PROSITE" id="PS00860">
    <property type="entry name" value="GTP_CYCLOHYDROL_1_2"/>
    <property type="match status" value="1"/>
</dbReference>
<evidence type="ECO:0000256" key="1">
    <source>
        <dbReference type="ARBA" id="ARBA00005080"/>
    </source>
</evidence>
<dbReference type="InterPro" id="IPR018234">
    <property type="entry name" value="GTP_CycHdrlase_I_CS"/>
</dbReference>
<dbReference type="GO" id="GO:0003934">
    <property type="term" value="F:GTP cyclohydrolase I activity"/>
    <property type="evidence" value="ECO:0007669"/>
    <property type="project" value="UniProtKB-EC"/>
</dbReference>
<dbReference type="InterPro" id="IPR001474">
    <property type="entry name" value="GTP_CycHdrlase_I"/>
</dbReference>
<dbReference type="FunFam" id="3.30.1130.10:FF:000012">
    <property type="entry name" value="GTP cyclohydrolase 1"/>
    <property type="match status" value="1"/>
</dbReference>
<dbReference type="InterPro" id="IPR020602">
    <property type="entry name" value="GTP_CycHdrlase_I_dom"/>
</dbReference>
<comment type="pathway">
    <text evidence="1">Cofactor biosynthesis; 7,8-dihydroneopterin triphosphate biosynthesis; 7,8-dihydroneopterin triphosphate from GTP: step 1/1.</text>
</comment>
<dbReference type="PROSITE" id="PS00859">
    <property type="entry name" value="GTP_CYCLOHYDROL_1_1"/>
    <property type="match status" value="1"/>
</dbReference>
<gene>
    <name evidence="11" type="ORF">THAOC_15458</name>
</gene>
<sequence>MSSSVPVHEVTDRDNVSTTTTDSSSRLSEEHDEQRKRKRADLPSEAIASSSICHKVDTEEEEAKRLKKMTDACNTILECIGENPNREGLLKTPERWAKALLFMTQGYRQTAQEVVNDAVFSADSHKEIVVVRDIDIHSMCEHHMLPFTGRIHVGYIPNGKIIGLSKIARIAEVFSRRLQVQERLTREITDAIEEAVSPLGVAVVIESSHFCMVMRGVQKVGAKTITSCVRGCFEANPKTRAEFFNLINGRPLSI</sequence>
<evidence type="ECO:0000313" key="12">
    <source>
        <dbReference type="Proteomes" id="UP000266841"/>
    </source>
</evidence>
<reference evidence="11 12" key="1">
    <citation type="journal article" date="2012" name="Genome Biol.">
        <title>Genome and low-iron response of an oceanic diatom adapted to chronic iron limitation.</title>
        <authorList>
            <person name="Lommer M."/>
            <person name="Specht M."/>
            <person name="Roy A.S."/>
            <person name="Kraemer L."/>
            <person name="Andreson R."/>
            <person name="Gutowska M.A."/>
            <person name="Wolf J."/>
            <person name="Bergner S.V."/>
            <person name="Schilhabel M.B."/>
            <person name="Klostermeier U.C."/>
            <person name="Beiko R.G."/>
            <person name="Rosenstiel P."/>
            <person name="Hippler M."/>
            <person name="Laroche J."/>
        </authorList>
    </citation>
    <scope>NUCLEOTIDE SEQUENCE [LARGE SCALE GENOMIC DNA]</scope>
    <source>
        <strain evidence="11 12">CCMP1005</strain>
    </source>
</reference>
<evidence type="ECO:0000256" key="6">
    <source>
        <dbReference type="ARBA" id="ARBA00022801"/>
    </source>
</evidence>
<evidence type="ECO:0000256" key="3">
    <source>
        <dbReference type="ARBA" id="ARBA00012715"/>
    </source>
</evidence>
<keyword evidence="5" id="KW-0547">Nucleotide-binding</keyword>
<keyword evidence="6" id="KW-0378">Hydrolase</keyword>
<dbReference type="SUPFAM" id="SSF55620">
    <property type="entry name" value="Tetrahydrobiopterin biosynthesis enzymes-like"/>
    <property type="match status" value="1"/>
</dbReference>
<comment type="similarity">
    <text evidence="2">Belongs to the GTP cyclohydrolase I family.</text>
</comment>
<dbReference type="eggNOG" id="KOG2698">
    <property type="taxonomic scope" value="Eukaryota"/>
</dbReference>
<dbReference type="UniPathway" id="UPA00848">
    <property type="reaction ID" value="UER00151"/>
</dbReference>
<evidence type="ECO:0000256" key="9">
    <source>
        <dbReference type="SAM" id="MobiDB-lite"/>
    </source>
</evidence>
<keyword evidence="7" id="KW-0342">GTP-binding</keyword>
<dbReference type="InterPro" id="IPR043134">
    <property type="entry name" value="GTP-CH-I_N"/>
</dbReference>
<evidence type="ECO:0000256" key="5">
    <source>
        <dbReference type="ARBA" id="ARBA00022741"/>
    </source>
</evidence>
<dbReference type="HAMAP" id="MF_00223">
    <property type="entry name" value="FolE"/>
    <property type="match status" value="1"/>
</dbReference>
<proteinExistence type="inferred from homology"/>
<dbReference type="GO" id="GO:0005737">
    <property type="term" value="C:cytoplasm"/>
    <property type="evidence" value="ECO:0007669"/>
    <property type="project" value="TreeGrafter"/>
</dbReference>
<dbReference type="FunFam" id="1.10.286.10:FF:000003">
    <property type="entry name" value="GTP cyclohydrolase 1"/>
    <property type="match status" value="1"/>
</dbReference>
<dbReference type="Pfam" id="PF01227">
    <property type="entry name" value="GTP_cyclohydroI"/>
    <property type="match status" value="1"/>
</dbReference>
<evidence type="ECO:0000313" key="11">
    <source>
        <dbReference type="EMBL" id="EJK63861.1"/>
    </source>
</evidence>
<dbReference type="InterPro" id="IPR043133">
    <property type="entry name" value="GTP-CH-I_C/QueF"/>
</dbReference>
<protein>
    <recommendedName>
        <fullName evidence="4">GTP cyclohydrolase 1</fullName>
        <ecNumber evidence="3">3.5.4.16</ecNumber>
    </recommendedName>
    <alternativeName>
        <fullName evidence="8">GTP cyclohydrolase I</fullName>
    </alternativeName>
</protein>
<evidence type="ECO:0000256" key="7">
    <source>
        <dbReference type="ARBA" id="ARBA00023134"/>
    </source>
</evidence>
<dbReference type="OMA" id="CEHMCMS"/>
<dbReference type="CDD" id="cd00642">
    <property type="entry name" value="GTP_cyclohydro1"/>
    <property type="match status" value="1"/>
</dbReference>
<feature type="compositionally biased region" description="Low complexity" evidence="9">
    <location>
        <begin position="16"/>
        <end position="26"/>
    </location>
</feature>
<accession>K0SS27</accession>
<feature type="domain" description="GTP cyclohydrolase I" evidence="10">
    <location>
        <begin position="70"/>
        <end position="247"/>
    </location>
</feature>
<evidence type="ECO:0000256" key="8">
    <source>
        <dbReference type="ARBA" id="ARBA00030854"/>
    </source>
</evidence>
<dbReference type="AlphaFoldDB" id="K0SS27"/>
<dbReference type="Gene3D" id="1.10.286.10">
    <property type="match status" value="1"/>
</dbReference>